<dbReference type="PANTHER" id="PTHR46733">
    <property type="entry name" value="26.5 KDA HEAT SHOCK PROTEIN, MITOCHONDRIAL"/>
    <property type="match status" value="1"/>
</dbReference>
<comment type="similarity">
    <text evidence="2 3">Belongs to the small heat shock protein (HSP20) family.</text>
</comment>
<evidence type="ECO:0000259" key="5">
    <source>
        <dbReference type="PROSITE" id="PS51203"/>
    </source>
</evidence>
<dbReference type="GO" id="GO:0009408">
    <property type="term" value="P:response to heat"/>
    <property type="evidence" value="ECO:0007669"/>
    <property type="project" value="InterPro"/>
</dbReference>
<evidence type="ECO:0000313" key="7">
    <source>
        <dbReference type="Proteomes" id="UP000632766"/>
    </source>
</evidence>
<dbReference type="Pfam" id="PF00011">
    <property type="entry name" value="HSP20"/>
    <property type="match status" value="1"/>
</dbReference>
<dbReference type="EMBL" id="JAECZC010000008">
    <property type="protein sequence ID" value="MBH8561930.1"/>
    <property type="molecule type" value="Genomic_DNA"/>
</dbReference>
<feature type="domain" description="SHSP" evidence="4">
    <location>
        <begin position="44"/>
        <end position="156"/>
    </location>
</feature>
<organism evidence="6 7">
    <name type="scientific">Amazonocrinis nigriterrae CENA67</name>
    <dbReference type="NCBI Taxonomy" id="2794033"/>
    <lineage>
        <taxon>Bacteria</taxon>
        <taxon>Bacillati</taxon>
        <taxon>Cyanobacteriota</taxon>
        <taxon>Cyanophyceae</taxon>
        <taxon>Nostocales</taxon>
        <taxon>Nostocaceae</taxon>
        <taxon>Amazonocrinis</taxon>
        <taxon>Amazonocrinis nigriterrae</taxon>
    </lineage>
</organism>
<accession>A0A8J7HPW7</accession>
<dbReference type="PROSITE" id="PS01031">
    <property type="entry name" value="SHSP"/>
    <property type="match status" value="1"/>
</dbReference>
<name>A0A8J7HPW7_9NOST</name>
<keyword evidence="1" id="KW-0346">Stress response</keyword>
<dbReference type="Proteomes" id="UP000632766">
    <property type="component" value="Unassembled WGS sequence"/>
</dbReference>
<proteinExistence type="inferred from homology"/>
<feature type="domain" description="CS" evidence="5">
    <location>
        <begin position="48"/>
        <end position="152"/>
    </location>
</feature>
<evidence type="ECO:0000256" key="3">
    <source>
        <dbReference type="RuleBase" id="RU003616"/>
    </source>
</evidence>
<dbReference type="PANTHER" id="PTHR46733:SF4">
    <property type="entry name" value="HEAT SHOCK PROTEIN 21, CHLOROPLASTIC"/>
    <property type="match status" value="1"/>
</dbReference>
<reference evidence="6 7" key="1">
    <citation type="journal article" date="2021" name="Int. J. Syst. Evol. Microbiol.">
        <title>Amazonocrinis nigriterrae gen. nov., sp. nov., Atlanticothrix silvestris gen. nov., sp. nov. and Dendronalium phyllosphericum gen. nov., sp. nov., nostocacean cyanobacteria from Brazilian environments.</title>
        <authorList>
            <person name="Alvarenga D.O."/>
            <person name="Andreote A.P.D."/>
            <person name="Branco L.H.Z."/>
            <person name="Delbaje E."/>
            <person name="Cruz R.B."/>
            <person name="Varani A.M."/>
            <person name="Fiore M.F."/>
        </authorList>
    </citation>
    <scope>NUCLEOTIDE SEQUENCE [LARGE SCALE GENOMIC DNA]</scope>
    <source>
        <strain evidence="6 7">CENA67</strain>
    </source>
</reference>
<sequence length="156" mass="18000">MPITRWEPFQEIERWEPWREIEHLQQRMNRLFERMIPGGDGGEISALTFIPSAEMQETADEVHLRLEIPGLESKDLNVEVTEDSVLISGERKSETKTEEKGVTRSEFRYGKFERIIPLPAHVQKDKAQAEYKNGILTLTLPKVEGEKKKAVKINLG</sequence>
<evidence type="ECO:0000313" key="6">
    <source>
        <dbReference type="EMBL" id="MBH8561930.1"/>
    </source>
</evidence>
<dbReference type="RefSeq" id="WP_198123926.1">
    <property type="nucleotide sequence ID" value="NZ_JAECZC010000008.1"/>
</dbReference>
<evidence type="ECO:0000256" key="1">
    <source>
        <dbReference type="ARBA" id="ARBA00023016"/>
    </source>
</evidence>
<dbReference type="SUPFAM" id="SSF49764">
    <property type="entry name" value="HSP20-like chaperones"/>
    <property type="match status" value="1"/>
</dbReference>
<evidence type="ECO:0000256" key="2">
    <source>
        <dbReference type="PROSITE-ProRule" id="PRU00285"/>
    </source>
</evidence>
<dbReference type="InterPro" id="IPR007052">
    <property type="entry name" value="CS_dom"/>
</dbReference>
<dbReference type="AlphaFoldDB" id="A0A8J7HPW7"/>
<evidence type="ECO:0000259" key="4">
    <source>
        <dbReference type="PROSITE" id="PS01031"/>
    </source>
</evidence>
<protein>
    <submittedName>
        <fullName evidence="6">Hsp20/alpha crystallin family protein</fullName>
    </submittedName>
</protein>
<comment type="caution">
    <text evidence="6">The sequence shown here is derived from an EMBL/GenBank/DDBJ whole genome shotgun (WGS) entry which is preliminary data.</text>
</comment>
<dbReference type="CDD" id="cd06464">
    <property type="entry name" value="ACD_sHsps-like"/>
    <property type="match status" value="1"/>
</dbReference>
<dbReference type="InterPro" id="IPR002068">
    <property type="entry name" value="A-crystallin/Hsp20_dom"/>
</dbReference>
<dbReference type="Gene3D" id="2.60.40.790">
    <property type="match status" value="1"/>
</dbReference>
<gene>
    <name evidence="6" type="ORF">I8748_07050</name>
</gene>
<dbReference type="PROSITE" id="PS51203">
    <property type="entry name" value="CS"/>
    <property type="match status" value="1"/>
</dbReference>
<dbReference type="InterPro" id="IPR008978">
    <property type="entry name" value="HSP20-like_chaperone"/>
</dbReference>
<dbReference type="InterPro" id="IPR044587">
    <property type="entry name" value="HSP21-like"/>
</dbReference>
<keyword evidence="7" id="KW-1185">Reference proteome</keyword>